<gene>
    <name evidence="2" type="ORF">SAMN06272737_11542</name>
</gene>
<sequence length="285" mass="30039">MIVVTAAGGRTGAAVVRALWSRGERVRAVVGSGRPRPELTALGADVVPADLTDVAAVESLLAGADALYLIWPNFDPGEATGAGALLAAAGRAGVGRVVYHSVLRPQARAMPHHAAKDRVEEVLDGSGLRWRVLQPCAYADNFDGQLTEVAATGLLRSPWGLERAQSLVDLRDVADAAAVLLTDEGLDGGTFEAAGPQPLTAPQIAEHLGARLGREVRAVDAVPDGPVPPPEDYAGRCRRLMFDHYRAHGFIGSPRVLEALLGRPARTFADHLDALELPSGARELR</sequence>
<dbReference type="InterPro" id="IPR008030">
    <property type="entry name" value="NmrA-like"/>
</dbReference>
<evidence type="ECO:0000313" key="2">
    <source>
        <dbReference type="EMBL" id="SNR61174.1"/>
    </source>
</evidence>
<dbReference type="RefSeq" id="WP_089337214.1">
    <property type="nucleotide sequence ID" value="NZ_FZNO01000015.1"/>
</dbReference>
<dbReference type="EMBL" id="FZNO01000015">
    <property type="protein sequence ID" value="SNR61174.1"/>
    <property type="molecule type" value="Genomic_DNA"/>
</dbReference>
<accession>A0A238XS79</accession>
<dbReference type="Gene3D" id="3.40.50.720">
    <property type="entry name" value="NAD(P)-binding Rossmann-like Domain"/>
    <property type="match status" value="1"/>
</dbReference>
<evidence type="ECO:0000259" key="1">
    <source>
        <dbReference type="Pfam" id="PF05368"/>
    </source>
</evidence>
<name>A0A238XS79_9ACTN</name>
<dbReference type="PANTHER" id="PTHR43162">
    <property type="match status" value="1"/>
</dbReference>
<dbReference type="Gene3D" id="3.90.25.10">
    <property type="entry name" value="UDP-galactose 4-epimerase, domain 1"/>
    <property type="match status" value="1"/>
</dbReference>
<organism evidence="2 3">
    <name type="scientific">Blastococcus mobilis</name>
    <dbReference type="NCBI Taxonomy" id="1938746"/>
    <lineage>
        <taxon>Bacteria</taxon>
        <taxon>Bacillati</taxon>
        <taxon>Actinomycetota</taxon>
        <taxon>Actinomycetes</taxon>
        <taxon>Geodermatophilales</taxon>
        <taxon>Geodermatophilaceae</taxon>
        <taxon>Blastococcus</taxon>
    </lineage>
</organism>
<protein>
    <submittedName>
        <fullName evidence="2">Uncharacterized conserved protein YbjT, contains NAD(P)-binding and DUF2867 domains</fullName>
    </submittedName>
</protein>
<dbReference type="InterPro" id="IPR051604">
    <property type="entry name" value="Ergot_Alk_Oxidoreductase"/>
</dbReference>
<keyword evidence="3" id="KW-1185">Reference proteome</keyword>
<dbReference type="PANTHER" id="PTHR43162:SF1">
    <property type="entry name" value="PRESTALK A DIFFERENTIATION PROTEIN A"/>
    <property type="match status" value="1"/>
</dbReference>
<evidence type="ECO:0000313" key="3">
    <source>
        <dbReference type="Proteomes" id="UP000198403"/>
    </source>
</evidence>
<dbReference type="OrthoDB" id="116343at2"/>
<proteinExistence type="predicted"/>
<dbReference type="SUPFAM" id="SSF51735">
    <property type="entry name" value="NAD(P)-binding Rossmann-fold domains"/>
    <property type="match status" value="1"/>
</dbReference>
<reference evidence="2 3" key="1">
    <citation type="submission" date="2017-06" db="EMBL/GenBank/DDBJ databases">
        <authorList>
            <person name="Kim H.J."/>
            <person name="Triplett B.A."/>
        </authorList>
    </citation>
    <scope>NUCLEOTIDE SEQUENCE [LARGE SCALE GENOMIC DNA]</scope>
    <source>
        <strain evidence="2 3">DSM 44272</strain>
    </source>
</reference>
<dbReference type="Pfam" id="PF05368">
    <property type="entry name" value="NmrA"/>
    <property type="match status" value="1"/>
</dbReference>
<dbReference type="Proteomes" id="UP000198403">
    <property type="component" value="Unassembled WGS sequence"/>
</dbReference>
<dbReference type="AlphaFoldDB" id="A0A238XS79"/>
<feature type="domain" description="NmrA-like" evidence="1">
    <location>
        <begin position="2"/>
        <end position="219"/>
    </location>
</feature>
<dbReference type="InterPro" id="IPR036291">
    <property type="entry name" value="NAD(P)-bd_dom_sf"/>
</dbReference>